<dbReference type="CDD" id="cd07091">
    <property type="entry name" value="ALDH_F1-2_Ald2-like"/>
    <property type="match status" value="1"/>
</dbReference>
<gene>
    <name evidence="7" type="ORF">WJX74_004057</name>
</gene>
<evidence type="ECO:0000259" key="6">
    <source>
        <dbReference type="Pfam" id="PF00171"/>
    </source>
</evidence>
<reference evidence="7 8" key="1">
    <citation type="journal article" date="2024" name="Nat. Commun.">
        <title>Phylogenomics reveals the evolutionary origins of lichenization in chlorophyte algae.</title>
        <authorList>
            <person name="Puginier C."/>
            <person name="Libourel C."/>
            <person name="Otte J."/>
            <person name="Skaloud P."/>
            <person name="Haon M."/>
            <person name="Grisel S."/>
            <person name="Petersen M."/>
            <person name="Berrin J.G."/>
            <person name="Delaux P.M."/>
            <person name="Dal Grande F."/>
            <person name="Keller J."/>
        </authorList>
    </citation>
    <scope>NUCLEOTIDE SEQUENCE [LARGE SCALE GENOMIC DNA]</scope>
    <source>
        <strain evidence="7 8">SAG 2145</strain>
    </source>
</reference>
<dbReference type="PANTHER" id="PTHR11699">
    <property type="entry name" value="ALDEHYDE DEHYDROGENASE-RELATED"/>
    <property type="match status" value="1"/>
</dbReference>
<evidence type="ECO:0000256" key="3">
    <source>
        <dbReference type="ARBA" id="ARBA00023027"/>
    </source>
</evidence>
<dbReference type="GO" id="GO:0005739">
    <property type="term" value="C:mitochondrion"/>
    <property type="evidence" value="ECO:0007669"/>
    <property type="project" value="UniProtKB-ARBA"/>
</dbReference>
<dbReference type="AlphaFoldDB" id="A0AAW1RP61"/>
<proteinExistence type="inferred from homology"/>
<evidence type="ECO:0000256" key="2">
    <source>
        <dbReference type="ARBA" id="ARBA00023002"/>
    </source>
</evidence>
<dbReference type="InterPro" id="IPR029510">
    <property type="entry name" value="Ald_DH_CS_GLU"/>
</dbReference>
<evidence type="ECO:0000256" key="4">
    <source>
        <dbReference type="PROSITE-ProRule" id="PRU10007"/>
    </source>
</evidence>
<dbReference type="FunFam" id="3.40.309.10:FF:000001">
    <property type="entry name" value="Mitochondrial aldehyde dehydrogenase 2"/>
    <property type="match status" value="1"/>
</dbReference>
<dbReference type="Gene3D" id="3.40.605.10">
    <property type="entry name" value="Aldehyde Dehydrogenase, Chain A, domain 1"/>
    <property type="match status" value="1"/>
</dbReference>
<dbReference type="FunFam" id="3.40.605.10:FF:000011">
    <property type="entry name" value="ALD5p Mitochondrial aldehyde dehydrogenase"/>
    <property type="match status" value="1"/>
</dbReference>
<organism evidence="7 8">
    <name type="scientific">Apatococcus lobatus</name>
    <dbReference type="NCBI Taxonomy" id="904363"/>
    <lineage>
        <taxon>Eukaryota</taxon>
        <taxon>Viridiplantae</taxon>
        <taxon>Chlorophyta</taxon>
        <taxon>core chlorophytes</taxon>
        <taxon>Trebouxiophyceae</taxon>
        <taxon>Chlorellales</taxon>
        <taxon>Chlorellaceae</taxon>
        <taxon>Apatococcus</taxon>
    </lineage>
</organism>
<dbReference type="Pfam" id="PF00171">
    <property type="entry name" value="Aldedh"/>
    <property type="match status" value="1"/>
</dbReference>
<keyword evidence="3" id="KW-0520">NAD</keyword>
<dbReference type="PROSITE" id="PS00687">
    <property type="entry name" value="ALDEHYDE_DEHYDR_GLU"/>
    <property type="match status" value="1"/>
</dbReference>
<evidence type="ECO:0000313" key="7">
    <source>
        <dbReference type="EMBL" id="KAK9835604.1"/>
    </source>
</evidence>
<dbReference type="PROSITE" id="PS00070">
    <property type="entry name" value="ALDEHYDE_DEHYDR_CYS"/>
    <property type="match status" value="1"/>
</dbReference>
<keyword evidence="8" id="KW-1185">Reference proteome</keyword>
<dbReference type="Gene3D" id="3.40.309.10">
    <property type="entry name" value="Aldehyde Dehydrogenase, Chain A, domain 2"/>
    <property type="match status" value="1"/>
</dbReference>
<dbReference type="Proteomes" id="UP001438707">
    <property type="component" value="Unassembled WGS sequence"/>
</dbReference>
<evidence type="ECO:0000256" key="1">
    <source>
        <dbReference type="ARBA" id="ARBA00009986"/>
    </source>
</evidence>
<dbReference type="InterPro" id="IPR016163">
    <property type="entry name" value="Ald_DH_C"/>
</dbReference>
<dbReference type="GO" id="GO:0019752">
    <property type="term" value="P:carboxylic acid metabolic process"/>
    <property type="evidence" value="ECO:0007669"/>
    <property type="project" value="UniProtKB-ARBA"/>
</dbReference>
<evidence type="ECO:0000313" key="8">
    <source>
        <dbReference type="Proteomes" id="UP001438707"/>
    </source>
</evidence>
<dbReference type="GO" id="GO:0004029">
    <property type="term" value="F:aldehyde dehydrogenase (NAD+) activity"/>
    <property type="evidence" value="ECO:0007669"/>
    <property type="project" value="UniProtKB-ARBA"/>
</dbReference>
<dbReference type="SUPFAM" id="SSF53720">
    <property type="entry name" value="ALDH-like"/>
    <property type="match status" value="1"/>
</dbReference>
<evidence type="ECO:0000256" key="5">
    <source>
        <dbReference type="RuleBase" id="RU003345"/>
    </source>
</evidence>
<feature type="domain" description="Aldehyde dehydrogenase" evidence="6">
    <location>
        <begin position="70"/>
        <end position="532"/>
    </location>
</feature>
<comment type="caution">
    <text evidence="7">The sequence shown here is derived from an EMBL/GenBank/DDBJ whole genome shotgun (WGS) entry which is preliminary data.</text>
</comment>
<keyword evidence="2 5" id="KW-0560">Oxidoreductase</keyword>
<comment type="similarity">
    <text evidence="1 5">Belongs to the aldehyde dehydrogenase family.</text>
</comment>
<dbReference type="InterPro" id="IPR016160">
    <property type="entry name" value="Ald_DH_CS_CYS"/>
</dbReference>
<accession>A0AAW1RP61</accession>
<protein>
    <recommendedName>
        <fullName evidence="6">Aldehyde dehydrogenase domain-containing protein</fullName>
    </recommendedName>
</protein>
<dbReference type="InterPro" id="IPR015590">
    <property type="entry name" value="Aldehyde_DH_dom"/>
</dbReference>
<name>A0AAW1RP61_9CHLO</name>
<sequence>MQSLSGQGTSRLAAEHLKSSRANVLSVPQFRRQAQAVRQLAIKAIAAPAQTDVKHALRNVKPQLLINGKFVDASSGKTFPTENPATKEELIQVAEGSAEDVEAAIDAARDAFDKGPWPRMTGRQRGEILFKLADLIEENIDEIAMLETLDNGKPFKYARTSDVPQAIEHLRYYAGFADKIHGKTIPCNGKMMAYTYREPLGVIGQIIPWNFPVLMMAWKIAPALAMGNTIVMKVAEQTPLSALRVGELALEAGLPAGCLNLVLGDGPVAGAALSKSKRIQKLAFTGSTEVGKIIMKQAAENIVPVTLELGGKSPNIICPDANIDEAVEGAHFALFFNMGQCCTAGSRTFVHADIYDEFVGKARERAMATNVGDPFGEGTELGPQVSKEQLDIILGYIEQGKKDGAKLECGGKIKDGTNGYFLEPTVFSNVTDEMVIARDEIFGPVQCILKWNTIEEVIERSNSNEYGLAAGVWTKNLNWMNSLSRGVQSGTIWVNCYDVFDAAVPFGGYKLSGIGREHGDEVLGHYTQVKSVYVPLEEPIGWNA</sequence>
<dbReference type="InterPro" id="IPR016162">
    <property type="entry name" value="Ald_DH_N"/>
</dbReference>
<dbReference type="EMBL" id="JALJOS010000008">
    <property type="protein sequence ID" value="KAK9835604.1"/>
    <property type="molecule type" value="Genomic_DNA"/>
</dbReference>
<dbReference type="InterPro" id="IPR016161">
    <property type="entry name" value="Ald_DH/histidinol_DH"/>
</dbReference>
<feature type="active site" evidence="4">
    <location>
        <position position="308"/>
    </location>
</feature>